<evidence type="ECO:0000256" key="1">
    <source>
        <dbReference type="SAM" id="Phobius"/>
    </source>
</evidence>
<dbReference type="PROSITE" id="PS51257">
    <property type="entry name" value="PROKAR_LIPOPROTEIN"/>
    <property type="match status" value="1"/>
</dbReference>
<keyword evidence="1" id="KW-0472">Membrane</keyword>
<organism evidence="2 3">
    <name type="scientific">Brumimicrobium glaciale</name>
    <dbReference type="NCBI Taxonomy" id="200475"/>
    <lineage>
        <taxon>Bacteria</taxon>
        <taxon>Pseudomonadati</taxon>
        <taxon>Bacteroidota</taxon>
        <taxon>Flavobacteriia</taxon>
        <taxon>Flavobacteriales</taxon>
        <taxon>Crocinitomicaceae</taxon>
        <taxon>Brumimicrobium</taxon>
    </lineage>
</organism>
<feature type="transmembrane region" description="Helical" evidence="1">
    <location>
        <begin position="172"/>
        <end position="191"/>
    </location>
</feature>
<accession>A0A4Q4KRZ9</accession>
<name>A0A4Q4KRZ9_9FLAO</name>
<proteinExistence type="predicted"/>
<dbReference type="Proteomes" id="UP000293952">
    <property type="component" value="Unassembled WGS sequence"/>
</dbReference>
<comment type="caution">
    <text evidence="2">The sequence shown here is derived from an EMBL/GenBank/DDBJ whole genome shotgun (WGS) entry which is preliminary data.</text>
</comment>
<reference evidence="2 3" key="1">
    <citation type="submission" date="2019-02" db="EMBL/GenBank/DDBJ databases">
        <title>Genome sequence of the sea-ice species Brumimicrobium glaciale.</title>
        <authorList>
            <person name="Bowman J.P."/>
        </authorList>
    </citation>
    <scope>NUCLEOTIDE SEQUENCE [LARGE SCALE GENOMIC DNA]</scope>
    <source>
        <strain evidence="2 3">IC156</strain>
    </source>
</reference>
<sequence length="302" mass="34980">MNKKKISILILSILFLYSCKEGDKYQGPTKDFGISEYYKPFLFSKSDTLIISKTLKYDFNDYAFEQKSKIAIKLVDTSQNILTNKNIRLYINDEFVVNNEFEINSEKSVSGKIRIGIQLLPDYPAGYTSGFISISSHDLDIVNNTDLNTSSELRLFKWEANHKLIMNPLKKGLMWFSVIVLSILLLWFLVFRNRIYPKFKKGKIQILKPYFGGITFNRKAKLIVLTATQKKQKLLNKVFTGKVIYEVNTMYQEDIILRPGRGSKLKIKLPIGARISPSVINLEKFNKYSIQYNNESIEIQYS</sequence>
<keyword evidence="1" id="KW-0812">Transmembrane</keyword>
<keyword evidence="3" id="KW-1185">Reference proteome</keyword>
<protein>
    <submittedName>
        <fullName evidence="2">Uncharacterized protein</fullName>
    </submittedName>
</protein>
<keyword evidence="1" id="KW-1133">Transmembrane helix</keyword>
<dbReference type="EMBL" id="SETE01000002">
    <property type="protein sequence ID" value="RYM34799.1"/>
    <property type="molecule type" value="Genomic_DNA"/>
</dbReference>
<evidence type="ECO:0000313" key="3">
    <source>
        <dbReference type="Proteomes" id="UP000293952"/>
    </source>
</evidence>
<dbReference type="RefSeq" id="WP_130092807.1">
    <property type="nucleotide sequence ID" value="NZ_SETE01000002.1"/>
</dbReference>
<evidence type="ECO:0000313" key="2">
    <source>
        <dbReference type="EMBL" id="RYM34799.1"/>
    </source>
</evidence>
<gene>
    <name evidence="2" type="ORF">ERX46_05340</name>
</gene>
<dbReference type="AlphaFoldDB" id="A0A4Q4KRZ9"/>